<dbReference type="RefSeq" id="WP_190476493.1">
    <property type="nucleotide sequence ID" value="NZ_JACOFT010000001.1"/>
</dbReference>
<keyword evidence="1" id="KW-0812">Transmembrane</keyword>
<dbReference type="Proteomes" id="UP000637632">
    <property type="component" value="Unassembled WGS sequence"/>
</dbReference>
<gene>
    <name evidence="2" type="ORF">H8K26_00290</name>
</gene>
<evidence type="ECO:0000313" key="2">
    <source>
        <dbReference type="EMBL" id="MBC3809865.1"/>
    </source>
</evidence>
<feature type="transmembrane region" description="Helical" evidence="1">
    <location>
        <begin position="49"/>
        <end position="70"/>
    </location>
</feature>
<evidence type="ECO:0000313" key="3">
    <source>
        <dbReference type="Proteomes" id="UP000637632"/>
    </source>
</evidence>
<feature type="transmembrane region" description="Helical" evidence="1">
    <location>
        <begin position="6"/>
        <end position="28"/>
    </location>
</feature>
<keyword evidence="3" id="KW-1185">Reference proteome</keyword>
<proteinExistence type="predicted"/>
<comment type="caution">
    <text evidence="2">The sequence shown here is derived from an EMBL/GenBank/DDBJ whole genome shotgun (WGS) entry which is preliminary data.</text>
</comment>
<reference evidence="2 3" key="1">
    <citation type="submission" date="2020-08" db="EMBL/GenBank/DDBJ databases">
        <title>Novel species isolated from subtropical streams in China.</title>
        <authorList>
            <person name="Lu H."/>
        </authorList>
    </citation>
    <scope>NUCLEOTIDE SEQUENCE [LARGE SCALE GENOMIC DNA]</scope>
    <source>
        <strain evidence="2 3">CCTCC AB 2015119</strain>
    </source>
</reference>
<name>A0ABR6XAJ7_9BURK</name>
<dbReference type="EMBL" id="JACOFT010000001">
    <property type="protein sequence ID" value="MBC3809865.1"/>
    <property type="molecule type" value="Genomic_DNA"/>
</dbReference>
<keyword evidence="1" id="KW-1133">Transmembrane helix</keyword>
<keyword evidence="1" id="KW-0472">Membrane</keyword>
<sequence>MSDSVVQFAISTIPILVIGPLMLALLVWTFKICWNRVLPPVFGLKEIDFLDSAAFLILLAIVFSMLHGAVR</sequence>
<protein>
    <recommendedName>
        <fullName evidence="4">DUF1656 domain-containing protein</fullName>
    </recommendedName>
</protein>
<accession>A0ABR6XAJ7</accession>
<evidence type="ECO:0000256" key="1">
    <source>
        <dbReference type="SAM" id="Phobius"/>
    </source>
</evidence>
<evidence type="ECO:0008006" key="4">
    <source>
        <dbReference type="Google" id="ProtNLM"/>
    </source>
</evidence>
<organism evidence="2 3">
    <name type="scientific">Undibacterium aquatile</name>
    <dbReference type="NCBI Taxonomy" id="1537398"/>
    <lineage>
        <taxon>Bacteria</taxon>
        <taxon>Pseudomonadati</taxon>
        <taxon>Pseudomonadota</taxon>
        <taxon>Betaproteobacteria</taxon>
        <taxon>Burkholderiales</taxon>
        <taxon>Oxalobacteraceae</taxon>
        <taxon>Undibacterium</taxon>
    </lineage>
</organism>